<organism evidence="1">
    <name type="scientific">Pseudomonas graminis</name>
    <dbReference type="NCBI Taxonomy" id="158627"/>
    <lineage>
        <taxon>Bacteria</taxon>
        <taxon>Pseudomonadati</taxon>
        <taxon>Pseudomonadota</taxon>
        <taxon>Gammaproteobacteria</taxon>
        <taxon>Pseudomonadales</taxon>
        <taxon>Pseudomonadaceae</taxon>
        <taxon>Pseudomonas</taxon>
    </lineage>
</organism>
<accession>A0A7C1WRE3</accession>
<reference evidence="1" key="1">
    <citation type="journal article" date="2020" name="mSystems">
        <title>Genome- and Community-Level Interaction Insights into Carbon Utilization and Element Cycling Functions of Hydrothermarchaeota in Hydrothermal Sediment.</title>
        <authorList>
            <person name="Zhou Z."/>
            <person name="Liu Y."/>
            <person name="Xu W."/>
            <person name="Pan J."/>
            <person name="Luo Z.H."/>
            <person name="Li M."/>
        </authorList>
    </citation>
    <scope>NUCLEOTIDE SEQUENCE [LARGE SCALE GENOMIC DNA]</scope>
    <source>
        <strain evidence="1">SpSt-200</strain>
    </source>
</reference>
<evidence type="ECO:0000313" key="1">
    <source>
        <dbReference type="EMBL" id="HEF25885.1"/>
    </source>
</evidence>
<comment type="caution">
    <text evidence="1">The sequence shown here is derived from an EMBL/GenBank/DDBJ whole genome shotgun (WGS) entry which is preliminary data.</text>
</comment>
<proteinExistence type="predicted"/>
<gene>
    <name evidence="1" type="ORF">ENP23_08915</name>
</gene>
<evidence type="ECO:0008006" key="2">
    <source>
        <dbReference type="Google" id="ProtNLM"/>
    </source>
</evidence>
<sequence length="264" mass="28896">MLSYDEIAELSGAICATAEAMGQTISAAGAQVIAEDLAGYEAVVIIAALRACRREPSGKLCLGMVLKNIHAADRRPGKDEAWSIALSASDEYETVVLTAEIRQAMSASTPILQAGDKVGARMAFMSAYERLVAFARAEDRPAKWEVSLGYDSARRLVAIESAVRSQLITHETGSKYLADLRIAPITEEGQAIAGLLTGTQPTHVAPHVRAKLDEVRQILKESKRVKERDRLKQAQRRRVDSYLRKRHARAALDELKIAAGQERF</sequence>
<dbReference type="EMBL" id="DSIN01000019">
    <property type="protein sequence ID" value="HEF25885.1"/>
    <property type="molecule type" value="Genomic_DNA"/>
</dbReference>
<dbReference type="AlphaFoldDB" id="A0A7C1WRE3"/>
<name>A0A7C1WRE3_9PSED</name>
<protein>
    <recommendedName>
        <fullName evidence="2">Prophage PssSM-02</fullName>
    </recommendedName>
</protein>